<protein>
    <recommendedName>
        <fullName evidence="1">DMAP1-binding domain-containing protein</fullName>
    </recommendedName>
</protein>
<dbReference type="Pfam" id="PF06464">
    <property type="entry name" value="DMAP_binding"/>
    <property type="match status" value="1"/>
</dbReference>
<organism evidence="2 3">
    <name type="scientific">Limosa lapponica baueri</name>
    <dbReference type="NCBI Taxonomy" id="1758121"/>
    <lineage>
        <taxon>Eukaryota</taxon>
        <taxon>Metazoa</taxon>
        <taxon>Chordata</taxon>
        <taxon>Craniata</taxon>
        <taxon>Vertebrata</taxon>
        <taxon>Euteleostomi</taxon>
        <taxon>Archelosauria</taxon>
        <taxon>Archosauria</taxon>
        <taxon>Dinosauria</taxon>
        <taxon>Saurischia</taxon>
        <taxon>Theropoda</taxon>
        <taxon>Coelurosauria</taxon>
        <taxon>Aves</taxon>
        <taxon>Neognathae</taxon>
        <taxon>Neoaves</taxon>
        <taxon>Charadriiformes</taxon>
        <taxon>Scolopacidae</taxon>
        <taxon>Limosa</taxon>
    </lineage>
</organism>
<keyword evidence="3" id="KW-1185">Reference proteome</keyword>
<dbReference type="AlphaFoldDB" id="A0A2I0TLU7"/>
<dbReference type="PROSITE" id="PS51912">
    <property type="entry name" value="DMAP1_BIND"/>
    <property type="match status" value="1"/>
</dbReference>
<evidence type="ECO:0000313" key="2">
    <source>
        <dbReference type="EMBL" id="PKU34784.1"/>
    </source>
</evidence>
<evidence type="ECO:0000313" key="3">
    <source>
        <dbReference type="Proteomes" id="UP000233556"/>
    </source>
</evidence>
<name>A0A2I0TLU7_LIMLA</name>
<proteinExistence type="predicted"/>
<dbReference type="OrthoDB" id="263283at2759"/>
<accession>A0A2I0TLU7</accession>
<dbReference type="EMBL" id="KZ508805">
    <property type="protein sequence ID" value="PKU34784.1"/>
    <property type="molecule type" value="Genomic_DNA"/>
</dbReference>
<evidence type="ECO:0000259" key="1">
    <source>
        <dbReference type="PROSITE" id="PS51912"/>
    </source>
</evidence>
<feature type="domain" description="DMAP1-binding" evidence="1">
    <location>
        <begin position="9"/>
        <end position="109"/>
    </location>
</feature>
<sequence length="123" mass="13987">MVVKRIGVILSTVFLTRGERLAQDIGIEGDITQKGYEKKRSKLIGAYLPQPPGSGEKQEAHDSHAKLELEAKTCKEMLEGKIKIVIRKEDRQFEVCALFEIRTKCRNECEGSPVKERLLIKYV</sequence>
<dbReference type="InterPro" id="IPR010506">
    <property type="entry name" value="DMAP1-bd"/>
</dbReference>
<reference evidence="3" key="1">
    <citation type="submission" date="2017-11" db="EMBL/GenBank/DDBJ databases">
        <authorList>
            <person name="Lima N.C."/>
            <person name="Parody-Merino A.M."/>
            <person name="Battley P.F."/>
            <person name="Fidler A.E."/>
            <person name="Prosdocimi F."/>
        </authorList>
    </citation>
    <scope>NUCLEOTIDE SEQUENCE [LARGE SCALE GENOMIC DNA]</scope>
</reference>
<gene>
    <name evidence="2" type="ORF">llap_14912</name>
</gene>
<reference evidence="3" key="2">
    <citation type="submission" date="2017-12" db="EMBL/GenBank/DDBJ databases">
        <title>Genome sequence of the Bar-tailed Godwit (Limosa lapponica baueri).</title>
        <authorList>
            <person name="Lima N.C.B."/>
            <person name="Parody-Merino A.M."/>
            <person name="Battley P.F."/>
            <person name="Fidler A.E."/>
            <person name="Prosdocimi F."/>
        </authorList>
    </citation>
    <scope>NUCLEOTIDE SEQUENCE [LARGE SCALE GENOMIC DNA]</scope>
</reference>
<dbReference type="Proteomes" id="UP000233556">
    <property type="component" value="Unassembled WGS sequence"/>
</dbReference>